<dbReference type="InterPro" id="IPR007452">
    <property type="entry name" value="TamB_C"/>
</dbReference>
<dbReference type="PANTHER" id="PTHR34457">
    <property type="entry name" value="EMBRYO DEFECTIVE 2410"/>
    <property type="match status" value="1"/>
</dbReference>
<evidence type="ECO:0000256" key="3">
    <source>
        <dbReference type="ARBA" id="ARBA00022989"/>
    </source>
</evidence>
<dbReference type="EMBL" id="JAZAQF010000086">
    <property type="protein sequence ID" value="MFG3818917.1"/>
    <property type="molecule type" value="Genomic_DNA"/>
</dbReference>
<evidence type="ECO:0000256" key="2">
    <source>
        <dbReference type="ARBA" id="ARBA00022692"/>
    </source>
</evidence>
<evidence type="ECO:0000256" key="4">
    <source>
        <dbReference type="ARBA" id="ARBA00023136"/>
    </source>
</evidence>
<feature type="transmembrane region" description="Helical" evidence="6">
    <location>
        <begin position="38"/>
        <end position="62"/>
    </location>
</feature>
<evidence type="ECO:0000313" key="9">
    <source>
        <dbReference type="Proteomes" id="UP001604335"/>
    </source>
</evidence>
<evidence type="ECO:0000259" key="7">
    <source>
        <dbReference type="Pfam" id="PF04357"/>
    </source>
</evidence>
<dbReference type="InterPro" id="IPR053022">
    <property type="entry name" value="Chloroplast_translocon_comp"/>
</dbReference>
<dbReference type="PANTHER" id="PTHR34457:SF3">
    <property type="entry name" value="PROTEIN TIC236, CHLOROPLASTIC"/>
    <property type="match status" value="1"/>
</dbReference>
<keyword evidence="4 6" id="KW-0472">Membrane</keyword>
<keyword evidence="9" id="KW-1185">Reference proteome</keyword>
<name>A0ABW7CCP6_9CYAN</name>
<dbReference type="Proteomes" id="UP001604335">
    <property type="component" value="Unassembled WGS sequence"/>
</dbReference>
<feature type="domain" description="Translocation and assembly module TamB C-terminal" evidence="7">
    <location>
        <begin position="1371"/>
        <end position="1756"/>
    </location>
</feature>
<feature type="region of interest" description="Disordered" evidence="5">
    <location>
        <begin position="1"/>
        <end position="30"/>
    </location>
</feature>
<organism evidence="8 9">
    <name type="scientific">Limnothrix redekei LRLZ20PSL1</name>
    <dbReference type="NCBI Taxonomy" id="3112953"/>
    <lineage>
        <taxon>Bacteria</taxon>
        <taxon>Bacillati</taxon>
        <taxon>Cyanobacteriota</taxon>
        <taxon>Cyanophyceae</taxon>
        <taxon>Pseudanabaenales</taxon>
        <taxon>Pseudanabaenaceae</taxon>
        <taxon>Limnothrix</taxon>
    </lineage>
</organism>
<evidence type="ECO:0000256" key="5">
    <source>
        <dbReference type="SAM" id="MobiDB-lite"/>
    </source>
</evidence>
<dbReference type="RefSeq" id="WP_393014538.1">
    <property type="nucleotide sequence ID" value="NZ_JAZAQF010000086.1"/>
</dbReference>
<keyword evidence="2 6" id="KW-0812">Transmembrane</keyword>
<gene>
    <name evidence="8" type="ORF">VPK24_14830</name>
</gene>
<comment type="caution">
    <text evidence="8">The sequence shown here is derived from an EMBL/GenBank/DDBJ whole genome shotgun (WGS) entry which is preliminary data.</text>
</comment>
<proteinExistence type="predicted"/>
<reference evidence="9" key="1">
    <citation type="journal article" date="2024" name="Algal Res.">
        <title>Biochemical, toxicological and genomic investigation of a high-biomass producing Limnothrix strain isolated from Italian shallow drinking water reservoir.</title>
        <authorList>
            <person name="Simonazzi M."/>
            <person name="Shishido T.K."/>
            <person name="Delbaje E."/>
            <person name="Wahlsten M."/>
            <person name="Fewer D.P."/>
            <person name="Sivonen K."/>
            <person name="Pezzolesi L."/>
            <person name="Pistocchi R."/>
        </authorList>
    </citation>
    <scope>NUCLEOTIDE SEQUENCE [LARGE SCALE GENOMIC DNA]</scope>
    <source>
        <strain evidence="9">LRLZ20PSL1</strain>
    </source>
</reference>
<evidence type="ECO:0000313" key="8">
    <source>
        <dbReference type="EMBL" id="MFG3818917.1"/>
    </source>
</evidence>
<sequence>MQSPGNLPDREPDQPSELEPSPPRSRRPQRNRRSLWRWVGRAAVLGSIGLVAGGLGFGWYWLHYRFSDFLSAALSDALMRPVKVGPLTGLSLGGLTFGESALLPTAQDPDQAKAGAVEARFDFWSIAQLPNLLGDRVIPIAITFREPSVYVEQTNDGNLFEVRLKSGPKPPFELRPSRFEFQNAQVTLVPAPALVNRPRRSTPPLPVKIVASGSADLEQWRAGQPELARFSVVGTVGQARPGQFDLKGEFKIPTQELAVRSRLQNLDVTGLAQAMPAPMTIERGRVDGVADGRYQLGKSIPALQGTLQLRDWRITSPLVPKPMALATGRLRLRGPVVTLDEAQGQYGSLQAIANGPVDFSGTVLNLQNPLKTTLEAKYDVTLRAEALRPADLATTLDQTLPLPIVGPVEVNARLRGTLDRPQITGNFVSVGGLRVDRLTFRRVQGNFSAIGQGSEPPKNSPLRLFENWQSRLVRAFPLAARLDQLRVEPTAGGAITADGSARLLANGALDRLGIDRLSADWRVQDLPLAPIAQAYGLNLPQNPGPVSVTGRSRGNLTALDTEARTELLGGQITTAVQLRDRAWAGSARLQNLQVGRVIPQLSGQLTATAQARGTLDRPLTGLAVQAAGNLQNLAGGKLDWAAQATGDRWQLQTQLAGIQLARIVPQATGQLSSQVTAQGTVAGLLARNPASIAAQVTGQLRPGDRSSLLTVAQANYLNQRLPIDFAARWDGQAIRLDRAVGPGLRAEGSLFPSIPPQLASLPTLRHLDLQVAVQNVNLEPLPGLVPNLIPAGVRDAFRDRPLLAGRANFTGQINGPLAGLRAIGTANLVGLEAAGANFNLLMSGPVDVSLNRGLSIDLRGESDRLALRLDRQFLPTGLDLQWQGATATGRRQGRDFLAELANLQLERLRWPAALTEPAGIPRGTIAARARLNLDRFTAQGQISAEQPGVGVAFGDRFTGLFGYANNRAVLTDGKLTQGDSEYLVGAELVVAADPRFKGQVQARNGKLETLIRILQLTDFESAAQWAKNLRPPTYAAAAQVAPLAVEMADQPLSQQLRKLAEIKALLNQSIADRCNASPIVNLDRIRGGFGANLTFNGSVQTGIAAKFNLSGRDWSWLPEEACSLAQVALNADQVDIRGDFQDNTLTLAPLEFRRNDILLAFAGQIGKTQSGQFQLTNFPAESLENIPQVRELYGRTGLPRLSGRVNITAALAGTIDDPRAVGQVVLNSGKLNNTPIETATSNFSYAQARLNFSSAVAVQGSQDKDPIAITGSIPQKLPFAKVEPDNDSLRLNAELEDKELGLASLLIPQFQWLGGQGRVRLSVGGTLAQPQATGEAQFANAAIGLQGLSQTVTNINGQATFTGDRLVVNGINGAFGQGQIRVGGMLPIADTKALGPNDPPLNVALDQLQLNLRDLYEGGVNGQISITGTALKPIVGGSLGLVNGRVILPTDPAALMASAPNAATVGITPRFQNLQVNLGRGLQILKLPVLNFLAEGGLELNGTLADPRPSGRIRLQRGLINLFTTQFTLERGEPQFAEFRPRSGLDPYLDVKMVAFVPDSSRNPLQTDNTSGFNPAEIRESVVGSMGSARTVRIKATVQGRASQLLDQIRLTSRPARSEAQILALIGGSLINTFDDRSGGAVVLANLAGAGLLNNIQTNIATAIGLTDFRIYPTTVTARPRGDNNRNDRATALGLGIEAGIDLNNNLSVSIAQIISEINNTTRLNLDYRLNDDTVIRGSTDFAGESRLSVQFERRF</sequence>
<accession>A0ABW7CCP6</accession>
<evidence type="ECO:0000256" key="6">
    <source>
        <dbReference type="SAM" id="Phobius"/>
    </source>
</evidence>
<protein>
    <submittedName>
        <fullName evidence="8">Translocation/assembly module TamB domain-containing protein</fullName>
    </submittedName>
</protein>
<dbReference type="Pfam" id="PF04357">
    <property type="entry name" value="TamB"/>
    <property type="match status" value="1"/>
</dbReference>
<keyword evidence="3 6" id="KW-1133">Transmembrane helix</keyword>
<evidence type="ECO:0000256" key="1">
    <source>
        <dbReference type="ARBA" id="ARBA00004167"/>
    </source>
</evidence>
<comment type="subcellular location">
    <subcellularLocation>
        <location evidence="1">Membrane</location>
        <topology evidence="1">Single-pass membrane protein</topology>
    </subcellularLocation>
</comment>